<dbReference type="CDD" id="cd10719">
    <property type="entry name" value="DnaJ_zf"/>
    <property type="match status" value="1"/>
</dbReference>
<dbReference type="GO" id="GO:0006260">
    <property type="term" value="P:DNA replication"/>
    <property type="evidence" value="ECO:0007669"/>
    <property type="project" value="UniProtKB-KW"/>
</dbReference>
<organism evidence="6 7">
    <name type="scientific">Caldimicrobium thiodismutans</name>
    <dbReference type="NCBI Taxonomy" id="1653476"/>
    <lineage>
        <taxon>Bacteria</taxon>
        <taxon>Pseudomonadati</taxon>
        <taxon>Thermodesulfobacteriota</taxon>
        <taxon>Thermodesulfobacteria</taxon>
        <taxon>Thermodesulfobacteriales</taxon>
        <taxon>Thermodesulfobacteriaceae</taxon>
        <taxon>Caldimicrobium</taxon>
    </lineage>
</organism>
<dbReference type="PROSITE" id="PS51188">
    <property type="entry name" value="ZF_CR"/>
    <property type="match status" value="1"/>
</dbReference>
<reference evidence="6 7" key="1">
    <citation type="journal article" date="2016" name="Int. J. Syst. Evol. Microbiol.">
        <title>Caldimicrobium thiodismutans sp. nov., a sulfur-disproportionating bacterium isolated from a hot spring, and emended description of the genus Caldimicrobium.</title>
        <authorList>
            <person name="Kojima H."/>
            <person name="Umezawa K."/>
            <person name="Fukui M."/>
        </authorList>
    </citation>
    <scope>NUCLEOTIDE SEQUENCE [LARGE SCALE GENOMIC DNA]</scope>
    <source>
        <strain evidence="6 7">TF1</strain>
    </source>
</reference>
<dbReference type="InterPro" id="IPR036410">
    <property type="entry name" value="HSP_DnaJ_Cys-rich_dom_sf"/>
</dbReference>
<dbReference type="OrthoDB" id="9781004at2"/>
<dbReference type="GO" id="GO:0008270">
    <property type="term" value="F:zinc ion binding"/>
    <property type="evidence" value="ECO:0007669"/>
    <property type="project" value="UniProtKB-KW"/>
</dbReference>
<reference evidence="7" key="2">
    <citation type="journal article" date="2016" name="Int. J. Syst. Evol. Microbiol.">
        <title>Caldimicrobium thiodismutans sp. nov., a sulfur-disproportionating bacterium isolated from a hot spring.</title>
        <authorList>
            <person name="Kojima H."/>
            <person name="Umezawa K."/>
            <person name="Fukui M."/>
        </authorList>
    </citation>
    <scope>NUCLEOTIDE SEQUENCE [LARGE SCALE GENOMIC DNA]</scope>
    <source>
        <strain evidence="7">TF1</strain>
    </source>
</reference>
<keyword evidence="1" id="KW-0235">DNA replication</keyword>
<keyword evidence="7" id="KW-1185">Reference proteome</keyword>
<evidence type="ECO:0000256" key="3">
    <source>
        <dbReference type="ARBA" id="ARBA00023186"/>
    </source>
</evidence>
<dbReference type="InterPro" id="IPR008971">
    <property type="entry name" value="HSP40/DnaJ_pept-bd"/>
</dbReference>
<dbReference type="InterPro" id="IPR036869">
    <property type="entry name" value="J_dom_sf"/>
</dbReference>
<dbReference type="GO" id="GO:0051082">
    <property type="term" value="F:unfolded protein binding"/>
    <property type="evidence" value="ECO:0007669"/>
    <property type="project" value="InterPro"/>
</dbReference>
<dbReference type="GO" id="GO:0042026">
    <property type="term" value="P:protein refolding"/>
    <property type="evidence" value="ECO:0007669"/>
    <property type="project" value="TreeGrafter"/>
</dbReference>
<evidence type="ECO:0000256" key="4">
    <source>
        <dbReference type="PROSITE-ProRule" id="PRU00546"/>
    </source>
</evidence>
<dbReference type="Gene3D" id="2.10.230.10">
    <property type="entry name" value="Heat shock protein DnaJ, cysteine-rich domain"/>
    <property type="match status" value="1"/>
</dbReference>
<dbReference type="Gene3D" id="1.10.287.110">
    <property type="entry name" value="DnaJ domain"/>
    <property type="match status" value="1"/>
</dbReference>
<dbReference type="InterPro" id="IPR001305">
    <property type="entry name" value="HSP_DnaJ_Cys-rich_dom"/>
</dbReference>
<sequence length="305" mass="34828">MNNFAFSSSEELKQYFRIRVKTLHPDRGGNPEEYLKFLEWYKKALGELQKKESVSILKQYIPKGNSFYKMQEFTIREVALAETVELTLPLREITCPDCKGCGQDLKGAKETCHNCQGKGVLTLLKGNQSLTFPCSFCNGKGVIFKESCSRCMGKGKIKEEERVKVKLPPGLREGDILFIPGSLYNAKWDFYLEVVLKKHPNLTLEKDKLLYELKLPFYEILIKETIAIDTLEGREEIPSRLFTTGGSVVLRGRGPFVKENDSIKRGDLVISLKPVFPEKISAKAKSYLEKAIKYMEGFKNEDPRF</sequence>
<dbReference type="AlphaFoldDB" id="A0A0U4N146"/>
<evidence type="ECO:0000256" key="1">
    <source>
        <dbReference type="ARBA" id="ARBA00022705"/>
    </source>
</evidence>
<name>A0A0U4N146_9BACT</name>
<gene>
    <name evidence="6" type="ORF">THC_0556</name>
</gene>
<keyword evidence="4" id="KW-0863">Zinc-finger</keyword>
<keyword evidence="4" id="KW-0862">Zinc</keyword>
<evidence type="ECO:0000256" key="2">
    <source>
        <dbReference type="ARBA" id="ARBA00023016"/>
    </source>
</evidence>
<feature type="zinc finger region" description="CR-type" evidence="4">
    <location>
        <begin position="82"/>
        <end position="160"/>
    </location>
</feature>
<evidence type="ECO:0000259" key="5">
    <source>
        <dbReference type="PROSITE" id="PS51188"/>
    </source>
</evidence>
<dbReference type="RefSeq" id="WP_068512999.1">
    <property type="nucleotide sequence ID" value="NZ_AP014945.1"/>
</dbReference>
<dbReference type="PANTHER" id="PTHR43096:SF52">
    <property type="entry name" value="DNAJ HOMOLOG 1, MITOCHONDRIAL-RELATED"/>
    <property type="match status" value="1"/>
</dbReference>
<accession>A0A0U4N146</accession>
<dbReference type="KEGG" id="cthi:THC_0556"/>
<dbReference type="PANTHER" id="PTHR43096">
    <property type="entry name" value="DNAJ HOMOLOG 1, MITOCHONDRIAL-RELATED"/>
    <property type="match status" value="1"/>
</dbReference>
<dbReference type="SUPFAM" id="SSF57938">
    <property type="entry name" value="DnaJ/Hsp40 cysteine-rich domain"/>
    <property type="match status" value="1"/>
</dbReference>
<dbReference type="InterPro" id="IPR002939">
    <property type="entry name" value="DnaJ_C"/>
</dbReference>
<keyword evidence="2" id="KW-0346">Stress response</keyword>
<proteinExistence type="predicted"/>
<dbReference type="STRING" id="1653476.THC_0556"/>
<evidence type="ECO:0000313" key="7">
    <source>
        <dbReference type="Proteomes" id="UP000068196"/>
    </source>
</evidence>
<dbReference type="GO" id="GO:0031072">
    <property type="term" value="F:heat shock protein binding"/>
    <property type="evidence" value="ECO:0007669"/>
    <property type="project" value="InterPro"/>
</dbReference>
<dbReference type="GO" id="GO:0005737">
    <property type="term" value="C:cytoplasm"/>
    <property type="evidence" value="ECO:0007669"/>
    <property type="project" value="TreeGrafter"/>
</dbReference>
<dbReference type="Pfam" id="PF01556">
    <property type="entry name" value="DnaJ_C"/>
    <property type="match status" value="1"/>
</dbReference>
<keyword evidence="4" id="KW-0479">Metal-binding</keyword>
<dbReference type="SUPFAM" id="SSF49493">
    <property type="entry name" value="HSP40/DnaJ peptide-binding domain"/>
    <property type="match status" value="1"/>
</dbReference>
<dbReference type="SUPFAM" id="SSF46565">
    <property type="entry name" value="Chaperone J-domain"/>
    <property type="match status" value="1"/>
</dbReference>
<evidence type="ECO:0000313" key="6">
    <source>
        <dbReference type="EMBL" id="BAU22950.1"/>
    </source>
</evidence>
<feature type="domain" description="CR-type" evidence="5">
    <location>
        <begin position="82"/>
        <end position="160"/>
    </location>
</feature>
<protein>
    <submittedName>
        <fullName evidence="6">Molecular chaperone DnaJ</fullName>
    </submittedName>
</protein>
<dbReference type="Gene3D" id="2.60.260.20">
    <property type="entry name" value="Urease metallochaperone UreE, N-terminal domain"/>
    <property type="match status" value="2"/>
</dbReference>
<keyword evidence="3" id="KW-0143">Chaperone</keyword>
<dbReference type="EMBL" id="AP014945">
    <property type="protein sequence ID" value="BAU22950.1"/>
    <property type="molecule type" value="Genomic_DNA"/>
</dbReference>
<dbReference type="Proteomes" id="UP000068196">
    <property type="component" value="Chromosome"/>
</dbReference>